<dbReference type="InterPro" id="IPR025737">
    <property type="entry name" value="FApF"/>
</dbReference>
<organism evidence="2 3">
    <name type="scientific">Pseudomonas mandelii PD30</name>
    <dbReference type="NCBI Taxonomy" id="1419583"/>
    <lineage>
        <taxon>Bacteria</taxon>
        <taxon>Pseudomonadati</taxon>
        <taxon>Pseudomonadota</taxon>
        <taxon>Gammaproteobacteria</taxon>
        <taxon>Pseudomonadales</taxon>
        <taxon>Pseudomonadaceae</taxon>
        <taxon>Pseudomonas</taxon>
    </lineage>
</organism>
<keyword evidence="1" id="KW-0732">Signal</keyword>
<reference evidence="2 3" key="1">
    <citation type="submission" date="2013-12" db="EMBL/GenBank/DDBJ databases">
        <authorList>
            <person name="Formusa P.A."/>
            <person name="Habash M."/>
            <person name="Lee H."/>
            <person name="Trevors J.T."/>
        </authorList>
    </citation>
    <scope>NUCLEOTIDE SEQUENCE [LARGE SCALE GENOMIC DNA]</scope>
    <source>
        <strain evidence="2 3">PD30</strain>
    </source>
</reference>
<dbReference type="RefSeq" id="WP_033056537.1">
    <property type="nucleotide sequence ID" value="NZ_AZQQ01000074.1"/>
</dbReference>
<gene>
    <name evidence="2" type="ORF">V466_11055</name>
</gene>
<name>A0A059L3P1_9PSED</name>
<proteinExistence type="predicted"/>
<dbReference type="EMBL" id="AZQQ01000074">
    <property type="protein sequence ID" value="KDD68957.1"/>
    <property type="molecule type" value="Genomic_DNA"/>
</dbReference>
<protein>
    <submittedName>
        <fullName evidence="2">Protein involved in meta-pathway of phenol degradation</fullName>
    </submittedName>
</protein>
<evidence type="ECO:0000256" key="1">
    <source>
        <dbReference type="SAM" id="SignalP"/>
    </source>
</evidence>
<sequence>MLRVKTLRLSKRSPLLCTAAMLLTCAQTHATENNGTAYPLGLDTVLAGRMPPPGLTTFFYSSAYESTELKGAYGRSMAGIEDFSLSYQSLAVCLDYVYSDYTLWGATLASRAALPYIKGQVSFYTETPQGRVRNSGKDEGFADLAFTPLFLGWSSPRFHQMLGVDFYAPTASYDKNRLFNVGTNVWSYSPWYSFTANPIDEVEISAKILYMINDKNRATDYRSGRELNADYHLGYSLNKNWQVGVSGYLYKQVSDDERHGESVWEDGNRGQVVAYGPVVKYQTPEFGVLMKWQHETLVENRARGERLWLQAVMRF</sequence>
<accession>A0A059L3P1</accession>
<comment type="caution">
    <text evidence="2">The sequence shown here is derived from an EMBL/GenBank/DDBJ whole genome shotgun (WGS) entry which is preliminary data.</text>
</comment>
<evidence type="ECO:0000313" key="3">
    <source>
        <dbReference type="Proteomes" id="UP000026739"/>
    </source>
</evidence>
<dbReference type="Pfam" id="PF13557">
    <property type="entry name" value="Phenol_MetA_deg"/>
    <property type="match status" value="1"/>
</dbReference>
<evidence type="ECO:0000313" key="2">
    <source>
        <dbReference type="EMBL" id="KDD68957.1"/>
    </source>
</evidence>
<dbReference type="eggNOG" id="COG4313">
    <property type="taxonomic scope" value="Bacteria"/>
</dbReference>
<feature type="signal peptide" evidence="1">
    <location>
        <begin position="1"/>
        <end position="30"/>
    </location>
</feature>
<dbReference type="AlphaFoldDB" id="A0A059L3P1"/>
<dbReference type="Proteomes" id="UP000026739">
    <property type="component" value="Unassembled WGS sequence"/>
</dbReference>
<feature type="chain" id="PRO_5001579850" evidence="1">
    <location>
        <begin position="31"/>
        <end position="315"/>
    </location>
</feature>